<keyword evidence="4" id="KW-0378">Hydrolase</keyword>
<comment type="similarity">
    <text evidence="1">Belongs to the serine-aspartate repeat-containing protein (SDr) family.</text>
</comment>
<keyword evidence="2" id="KW-0964">Secreted</keyword>
<dbReference type="Gene3D" id="2.60.40.10">
    <property type="entry name" value="Immunoglobulins"/>
    <property type="match status" value="1"/>
</dbReference>
<dbReference type="PANTHER" id="PTHR36108">
    <property type="entry name" value="COLOSSIN-B-RELATED"/>
    <property type="match status" value="1"/>
</dbReference>
<accession>A0A1M5PDW8</accession>
<proteinExistence type="inferred from homology"/>
<keyword evidence="3" id="KW-0732">Signal</keyword>
<dbReference type="SUPFAM" id="SSF49478">
    <property type="entry name" value="Cna protein B-type domain"/>
    <property type="match status" value="1"/>
</dbReference>
<dbReference type="Pfam" id="PF13620">
    <property type="entry name" value="CarboxypepD_reg"/>
    <property type="match status" value="1"/>
</dbReference>
<keyword evidence="5" id="KW-1185">Reference proteome</keyword>
<dbReference type="STRING" id="1123350.SAMN02744040_00430"/>
<protein>
    <submittedName>
        <fullName evidence="4">Carboxypeptidase regulatory-like domain-containing protein</fullName>
    </submittedName>
</protein>
<dbReference type="EMBL" id="FQXH01000006">
    <property type="protein sequence ID" value="SHG99976.1"/>
    <property type="molecule type" value="Genomic_DNA"/>
</dbReference>
<dbReference type="Proteomes" id="UP000242520">
    <property type="component" value="Unassembled WGS sequence"/>
</dbReference>
<sequence>MADIYKLGQSQQGNLEKVGQEIRLDVELSKNPFLNTGSVVGIVTDDNGNPVQGALVKIMDHDYNPLYHAVTDSEGKYSISAIPPNSEYHLYVVKSGYFLKEERSFSIVAGQTIEINSIITPNPNALLSTITAHIYDELGNPLEGVTASLLQIIDGKEEVVSVTTTNEYGQCAFINLELGSYIGRATKQGYNPIEIEINITNPGSIINLQGTMEISPTQSQGTINGVIEDEDGNPVVGAVVILYQVTGDPENPKLVPVRYTRTISGGAYLFGDVPQGKYVVKANKEF</sequence>
<reference evidence="5" key="1">
    <citation type="submission" date="2016-11" db="EMBL/GenBank/DDBJ databases">
        <authorList>
            <person name="Varghese N."/>
            <person name="Submissions S."/>
        </authorList>
    </citation>
    <scope>NUCLEOTIDE SEQUENCE [LARGE SCALE GENOMIC DNA]</scope>
    <source>
        <strain evidence="5">DSM 15285</strain>
    </source>
</reference>
<dbReference type="InterPro" id="IPR013784">
    <property type="entry name" value="Carb-bd-like_fold"/>
</dbReference>
<dbReference type="AlphaFoldDB" id="A0A1M5PDW8"/>
<dbReference type="RefSeq" id="WP_072723238.1">
    <property type="nucleotide sequence ID" value="NZ_FQXH01000006.1"/>
</dbReference>
<dbReference type="SUPFAM" id="SSF49464">
    <property type="entry name" value="Carboxypeptidase regulatory domain-like"/>
    <property type="match status" value="1"/>
</dbReference>
<evidence type="ECO:0000256" key="1">
    <source>
        <dbReference type="ARBA" id="ARBA00007257"/>
    </source>
</evidence>
<evidence type="ECO:0000256" key="2">
    <source>
        <dbReference type="ARBA" id="ARBA00022525"/>
    </source>
</evidence>
<name>A0A1M5PDW8_9FIRM</name>
<keyword evidence="4" id="KW-0645">Protease</keyword>
<organism evidence="4 5">
    <name type="scientific">Tepidibacter thalassicus DSM 15285</name>
    <dbReference type="NCBI Taxonomy" id="1123350"/>
    <lineage>
        <taxon>Bacteria</taxon>
        <taxon>Bacillati</taxon>
        <taxon>Bacillota</taxon>
        <taxon>Clostridia</taxon>
        <taxon>Peptostreptococcales</taxon>
        <taxon>Peptostreptococcaceae</taxon>
        <taxon>Tepidibacter</taxon>
    </lineage>
</organism>
<dbReference type="InterPro" id="IPR013783">
    <property type="entry name" value="Ig-like_fold"/>
</dbReference>
<dbReference type="SUPFAM" id="SSF49452">
    <property type="entry name" value="Starch-binding domain-like"/>
    <property type="match status" value="1"/>
</dbReference>
<dbReference type="InterPro" id="IPR008969">
    <property type="entry name" value="CarboxyPept-like_regulatory"/>
</dbReference>
<dbReference type="GO" id="GO:0004180">
    <property type="term" value="F:carboxypeptidase activity"/>
    <property type="evidence" value="ECO:0007669"/>
    <property type="project" value="UniProtKB-KW"/>
</dbReference>
<evidence type="ECO:0000256" key="3">
    <source>
        <dbReference type="ARBA" id="ARBA00022729"/>
    </source>
</evidence>
<dbReference type="GO" id="GO:0030246">
    <property type="term" value="F:carbohydrate binding"/>
    <property type="evidence" value="ECO:0007669"/>
    <property type="project" value="InterPro"/>
</dbReference>
<gene>
    <name evidence="4" type="ORF">SAMN02744040_00430</name>
</gene>
<dbReference type="Gene3D" id="2.60.40.1120">
    <property type="entry name" value="Carboxypeptidase-like, regulatory domain"/>
    <property type="match status" value="2"/>
</dbReference>
<keyword evidence="4" id="KW-0121">Carboxypeptidase</keyword>
<dbReference type="PANTHER" id="PTHR36108:SF13">
    <property type="entry name" value="COLOSSIN-B-RELATED"/>
    <property type="match status" value="1"/>
</dbReference>
<evidence type="ECO:0000313" key="4">
    <source>
        <dbReference type="EMBL" id="SHG99976.1"/>
    </source>
</evidence>
<dbReference type="OrthoDB" id="176752at2"/>
<evidence type="ECO:0000313" key="5">
    <source>
        <dbReference type="Proteomes" id="UP000242520"/>
    </source>
</evidence>